<gene>
    <name evidence="1" type="ORF">S01H4_02080</name>
</gene>
<name>X1AHR4_9ZZZZ</name>
<evidence type="ECO:0000313" key="1">
    <source>
        <dbReference type="EMBL" id="GAG72233.1"/>
    </source>
</evidence>
<sequence>MTEGEIFYYNIVNSKNKVSLKRLRGDYDTYKKK</sequence>
<proteinExistence type="predicted"/>
<feature type="non-terminal residue" evidence="1">
    <location>
        <position position="33"/>
    </location>
</feature>
<dbReference type="AlphaFoldDB" id="X1AHR4"/>
<dbReference type="EMBL" id="BART01000429">
    <property type="protein sequence ID" value="GAG72233.1"/>
    <property type="molecule type" value="Genomic_DNA"/>
</dbReference>
<comment type="caution">
    <text evidence="1">The sequence shown here is derived from an EMBL/GenBank/DDBJ whole genome shotgun (WGS) entry which is preliminary data.</text>
</comment>
<protein>
    <submittedName>
        <fullName evidence="1">Uncharacterized protein</fullName>
    </submittedName>
</protein>
<reference evidence="1" key="1">
    <citation type="journal article" date="2014" name="Front. Microbiol.">
        <title>High frequency of phylogenetically diverse reductive dehalogenase-homologous genes in deep subseafloor sedimentary metagenomes.</title>
        <authorList>
            <person name="Kawai M."/>
            <person name="Futagami T."/>
            <person name="Toyoda A."/>
            <person name="Takaki Y."/>
            <person name="Nishi S."/>
            <person name="Hori S."/>
            <person name="Arai W."/>
            <person name="Tsubouchi T."/>
            <person name="Morono Y."/>
            <person name="Uchiyama I."/>
            <person name="Ito T."/>
            <person name="Fujiyama A."/>
            <person name="Inagaki F."/>
            <person name="Takami H."/>
        </authorList>
    </citation>
    <scope>NUCLEOTIDE SEQUENCE</scope>
    <source>
        <strain evidence="1">Expedition CK06-06</strain>
    </source>
</reference>
<accession>X1AHR4</accession>
<organism evidence="1">
    <name type="scientific">marine sediment metagenome</name>
    <dbReference type="NCBI Taxonomy" id="412755"/>
    <lineage>
        <taxon>unclassified sequences</taxon>
        <taxon>metagenomes</taxon>
        <taxon>ecological metagenomes</taxon>
    </lineage>
</organism>